<dbReference type="InterPro" id="IPR003594">
    <property type="entry name" value="HATPase_dom"/>
</dbReference>
<evidence type="ECO:0000259" key="10">
    <source>
        <dbReference type="PROSITE" id="PS50109"/>
    </source>
</evidence>
<evidence type="ECO:0000256" key="4">
    <source>
        <dbReference type="ARBA" id="ARBA00022679"/>
    </source>
</evidence>
<dbReference type="FunFam" id="3.30.565.10:FF:000006">
    <property type="entry name" value="Sensor histidine kinase WalK"/>
    <property type="match status" value="1"/>
</dbReference>
<dbReference type="GO" id="GO:0004721">
    <property type="term" value="F:phosphoprotein phosphatase activity"/>
    <property type="evidence" value="ECO:0007669"/>
    <property type="project" value="TreeGrafter"/>
</dbReference>
<dbReference type="SUPFAM" id="SSF55874">
    <property type="entry name" value="ATPase domain of HSP90 chaperone/DNA topoisomerase II/histidine kinase"/>
    <property type="match status" value="1"/>
</dbReference>
<dbReference type="Gene3D" id="1.10.287.130">
    <property type="match status" value="1"/>
</dbReference>
<feature type="transmembrane region" description="Helical" evidence="9">
    <location>
        <begin position="82"/>
        <end position="105"/>
    </location>
</feature>
<dbReference type="InterPro" id="IPR036097">
    <property type="entry name" value="HisK_dim/P_sf"/>
</dbReference>
<evidence type="ECO:0000256" key="2">
    <source>
        <dbReference type="ARBA" id="ARBA00012438"/>
    </source>
</evidence>
<dbReference type="GO" id="GO:0005886">
    <property type="term" value="C:plasma membrane"/>
    <property type="evidence" value="ECO:0007669"/>
    <property type="project" value="TreeGrafter"/>
</dbReference>
<evidence type="ECO:0000256" key="1">
    <source>
        <dbReference type="ARBA" id="ARBA00000085"/>
    </source>
</evidence>
<evidence type="ECO:0000256" key="6">
    <source>
        <dbReference type="ARBA" id="ARBA00023012"/>
    </source>
</evidence>
<dbReference type="CDD" id="cd00075">
    <property type="entry name" value="HATPase"/>
    <property type="match status" value="1"/>
</dbReference>
<comment type="caution">
    <text evidence="11">The sequence shown here is derived from an EMBL/GenBank/DDBJ whole genome shotgun (WGS) entry which is preliminary data.</text>
</comment>
<feature type="transmembrane region" description="Helical" evidence="9">
    <location>
        <begin position="29"/>
        <end position="51"/>
    </location>
</feature>
<evidence type="ECO:0000256" key="9">
    <source>
        <dbReference type="SAM" id="Phobius"/>
    </source>
</evidence>
<feature type="coiled-coil region" evidence="8">
    <location>
        <begin position="154"/>
        <end position="181"/>
    </location>
</feature>
<evidence type="ECO:0000256" key="7">
    <source>
        <dbReference type="ARBA" id="ARBA00023136"/>
    </source>
</evidence>
<dbReference type="GO" id="GO:0000155">
    <property type="term" value="F:phosphorelay sensor kinase activity"/>
    <property type="evidence" value="ECO:0007669"/>
    <property type="project" value="InterPro"/>
</dbReference>
<keyword evidence="7 9" id="KW-0472">Membrane</keyword>
<evidence type="ECO:0000256" key="5">
    <source>
        <dbReference type="ARBA" id="ARBA00022777"/>
    </source>
</evidence>
<keyword evidence="3" id="KW-0597">Phosphoprotein</keyword>
<sequence length="342" mass="37890">MINISKPFGESATALLKDRFFRATIKLTAFYVLGTAVILFISSATVLLIFAPPKTESPFLDIDTSVEAEHDDSSPYEIREHLTTVVALVDTTALLIVSIFSYYFARRTLLPIKNMHETQTQFMGDVAHELRTPLSVLQAGADALLKKPRTILEYEEFITDVQEETRRLTRLSNQLLQLLKTENVLGGEIKSVDVSGVCEIELKRFRPYAQERGVTIVVNILPDITLCIEPDCFIQIIQNLIKNAIDYNKQGGVVTVALTEKDTDVILDIADTGIGIPSEKQAKIFERFVKGDTARTQTTSSGAGLGLSIVKALLIKFGGEVILNSTPNVGTNITIRFPKYYS</sequence>
<evidence type="ECO:0000256" key="3">
    <source>
        <dbReference type="ARBA" id="ARBA00022553"/>
    </source>
</evidence>
<dbReference type="SMART" id="SM00388">
    <property type="entry name" value="HisKA"/>
    <property type="match status" value="1"/>
</dbReference>
<dbReference type="PANTHER" id="PTHR45453:SF1">
    <property type="entry name" value="PHOSPHATE REGULON SENSOR PROTEIN PHOR"/>
    <property type="match status" value="1"/>
</dbReference>
<dbReference type="Pfam" id="PF02518">
    <property type="entry name" value="HATPase_c"/>
    <property type="match status" value="1"/>
</dbReference>
<dbReference type="PANTHER" id="PTHR45453">
    <property type="entry name" value="PHOSPHATE REGULON SENSOR PROTEIN PHOR"/>
    <property type="match status" value="1"/>
</dbReference>
<evidence type="ECO:0000313" key="12">
    <source>
        <dbReference type="Proteomes" id="UP000179230"/>
    </source>
</evidence>
<organism evidence="11 12">
    <name type="scientific">Candidatus Kaiserbacteria bacterium RIFOXYD1_FULL_42_15</name>
    <dbReference type="NCBI Taxonomy" id="1798532"/>
    <lineage>
        <taxon>Bacteria</taxon>
        <taxon>Candidatus Kaiseribacteriota</taxon>
    </lineage>
</organism>
<dbReference type="SMART" id="SM00387">
    <property type="entry name" value="HATPase_c"/>
    <property type="match status" value="1"/>
</dbReference>
<dbReference type="InterPro" id="IPR050351">
    <property type="entry name" value="BphY/WalK/GraS-like"/>
</dbReference>
<dbReference type="PRINTS" id="PR00344">
    <property type="entry name" value="BCTRLSENSOR"/>
</dbReference>
<dbReference type="InterPro" id="IPR003661">
    <property type="entry name" value="HisK_dim/P_dom"/>
</dbReference>
<dbReference type="InterPro" id="IPR005467">
    <property type="entry name" value="His_kinase_dom"/>
</dbReference>
<dbReference type="InterPro" id="IPR036890">
    <property type="entry name" value="HATPase_C_sf"/>
</dbReference>
<dbReference type="EC" id="2.7.13.3" evidence="2"/>
<proteinExistence type="predicted"/>
<dbReference type="FunFam" id="1.10.287.130:FF:000001">
    <property type="entry name" value="Two-component sensor histidine kinase"/>
    <property type="match status" value="1"/>
</dbReference>
<keyword evidence="8" id="KW-0175">Coiled coil</keyword>
<dbReference type="GO" id="GO:0016036">
    <property type="term" value="P:cellular response to phosphate starvation"/>
    <property type="evidence" value="ECO:0007669"/>
    <property type="project" value="TreeGrafter"/>
</dbReference>
<dbReference type="CDD" id="cd00082">
    <property type="entry name" value="HisKA"/>
    <property type="match status" value="1"/>
</dbReference>
<protein>
    <recommendedName>
        <fullName evidence="2">histidine kinase</fullName>
        <ecNumber evidence="2">2.7.13.3</ecNumber>
    </recommendedName>
</protein>
<keyword evidence="4" id="KW-0808">Transferase</keyword>
<evidence type="ECO:0000313" key="11">
    <source>
        <dbReference type="EMBL" id="OGG88825.1"/>
    </source>
</evidence>
<comment type="catalytic activity">
    <reaction evidence="1">
        <text>ATP + protein L-histidine = ADP + protein N-phospho-L-histidine.</text>
        <dbReference type="EC" id="2.7.13.3"/>
    </reaction>
</comment>
<feature type="domain" description="Histidine kinase" evidence="10">
    <location>
        <begin position="125"/>
        <end position="341"/>
    </location>
</feature>
<dbReference type="EMBL" id="MFMT01000012">
    <property type="protein sequence ID" value="OGG88825.1"/>
    <property type="molecule type" value="Genomic_DNA"/>
</dbReference>
<evidence type="ECO:0000256" key="8">
    <source>
        <dbReference type="SAM" id="Coils"/>
    </source>
</evidence>
<dbReference type="Gene3D" id="3.30.565.10">
    <property type="entry name" value="Histidine kinase-like ATPase, C-terminal domain"/>
    <property type="match status" value="1"/>
</dbReference>
<gene>
    <name evidence="11" type="ORF">A2592_03045</name>
</gene>
<keyword evidence="5" id="KW-0418">Kinase</keyword>
<keyword evidence="6" id="KW-0902">Two-component regulatory system</keyword>
<dbReference type="InterPro" id="IPR004358">
    <property type="entry name" value="Sig_transdc_His_kin-like_C"/>
</dbReference>
<keyword evidence="9" id="KW-0812">Transmembrane</keyword>
<accession>A0A1F6FSJ5</accession>
<keyword evidence="9" id="KW-1133">Transmembrane helix</keyword>
<name>A0A1F6FSJ5_9BACT</name>
<dbReference type="Pfam" id="PF00512">
    <property type="entry name" value="HisKA"/>
    <property type="match status" value="1"/>
</dbReference>
<dbReference type="Proteomes" id="UP000179230">
    <property type="component" value="Unassembled WGS sequence"/>
</dbReference>
<dbReference type="PROSITE" id="PS50109">
    <property type="entry name" value="HIS_KIN"/>
    <property type="match status" value="1"/>
</dbReference>
<dbReference type="AlphaFoldDB" id="A0A1F6FSJ5"/>
<reference evidence="11 12" key="1">
    <citation type="journal article" date="2016" name="Nat. Commun.">
        <title>Thousands of microbial genomes shed light on interconnected biogeochemical processes in an aquifer system.</title>
        <authorList>
            <person name="Anantharaman K."/>
            <person name="Brown C.T."/>
            <person name="Hug L.A."/>
            <person name="Sharon I."/>
            <person name="Castelle C.J."/>
            <person name="Probst A.J."/>
            <person name="Thomas B.C."/>
            <person name="Singh A."/>
            <person name="Wilkins M.J."/>
            <person name="Karaoz U."/>
            <person name="Brodie E.L."/>
            <person name="Williams K.H."/>
            <person name="Hubbard S.S."/>
            <person name="Banfield J.F."/>
        </authorList>
    </citation>
    <scope>NUCLEOTIDE SEQUENCE [LARGE SCALE GENOMIC DNA]</scope>
</reference>
<dbReference type="SUPFAM" id="SSF47384">
    <property type="entry name" value="Homodimeric domain of signal transducing histidine kinase"/>
    <property type="match status" value="1"/>
</dbReference>